<dbReference type="Pfam" id="PF01479">
    <property type="entry name" value="S4"/>
    <property type="match status" value="1"/>
</dbReference>
<reference evidence="3 4" key="1">
    <citation type="submission" date="2009-06" db="EMBL/GenBank/DDBJ databases">
        <title>The Genome Sequence of Lactobacillus coleohominis strain 101-4-CHN.</title>
        <authorList>
            <consortium name="The Broad Institute Genome Sequencing Platform"/>
            <person name="Ward D."/>
            <person name="Young S.K."/>
            <person name="Zeng Q."/>
            <person name="Koehrsen M."/>
            <person name="Alvarado L."/>
            <person name="Berlin A."/>
            <person name="Borenstein D."/>
            <person name="Chen Z."/>
            <person name="Engels R."/>
            <person name="Freedman E."/>
            <person name="Gellesch M."/>
            <person name="Goldberg J."/>
            <person name="Griggs A."/>
            <person name="Gujja S."/>
            <person name="Heiman D."/>
            <person name="Hepburn T."/>
            <person name="Howarth C."/>
            <person name="Jen D."/>
            <person name="Larson L."/>
            <person name="Lewis B."/>
            <person name="Mehta T."/>
            <person name="Park D."/>
            <person name="Pearson M."/>
            <person name="Roberts A."/>
            <person name="Saif S."/>
            <person name="Shea T."/>
            <person name="Shenoy N."/>
            <person name="Sisk P."/>
            <person name="Stolte C."/>
            <person name="Sykes S."/>
            <person name="Walk T."/>
            <person name="White J."/>
            <person name="Yandava C."/>
            <person name="Liu Y."/>
            <person name="Xu Q."/>
            <person name="Lander E."/>
            <person name="Nusbaum C."/>
            <person name="Galagan J."/>
            <person name="Birren B."/>
        </authorList>
    </citation>
    <scope>NUCLEOTIDE SEQUENCE [LARGE SCALE GENOMIC DNA]</scope>
    <source>
        <strain evidence="3 4">101-4-CHN</strain>
    </source>
</reference>
<dbReference type="CDD" id="cd00165">
    <property type="entry name" value="S4"/>
    <property type="match status" value="1"/>
</dbReference>
<dbReference type="Gene3D" id="3.30.1370.160">
    <property type="match status" value="1"/>
</dbReference>
<evidence type="ECO:0000259" key="2">
    <source>
        <dbReference type="SMART" id="SM00363"/>
    </source>
</evidence>
<evidence type="ECO:0000313" key="3">
    <source>
        <dbReference type="EMBL" id="EEU30618.1"/>
    </source>
</evidence>
<dbReference type="PANTHER" id="PTHR13633">
    <property type="entry name" value="MITOCHONDRIAL TRANSCRIPTION RESCUE FACTOR 1"/>
    <property type="match status" value="1"/>
</dbReference>
<dbReference type="SUPFAM" id="SSF55174">
    <property type="entry name" value="Alpha-L RNA-binding motif"/>
    <property type="match status" value="1"/>
</dbReference>
<proteinExistence type="predicted"/>
<feature type="domain" description="RNA-binding S4" evidence="2">
    <location>
        <begin position="184"/>
        <end position="246"/>
    </location>
</feature>
<dbReference type="Gene3D" id="3.30.70.330">
    <property type="match status" value="1"/>
</dbReference>
<protein>
    <submittedName>
        <fullName evidence="3">S4 domain protein</fullName>
    </submittedName>
</protein>
<dbReference type="eggNOG" id="COG2302">
    <property type="taxonomic scope" value="Bacteria"/>
</dbReference>
<organism evidence="3 4">
    <name type="scientific">Limosilactobacillus coleohominis 101-4-CHN</name>
    <dbReference type="NCBI Taxonomy" id="575594"/>
    <lineage>
        <taxon>Bacteria</taxon>
        <taxon>Bacillati</taxon>
        <taxon>Bacillota</taxon>
        <taxon>Bacilli</taxon>
        <taxon>Lactobacillales</taxon>
        <taxon>Lactobacillaceae</taxon>
        <taxon>Limosilactobacillus</taxon>
    </lineage>
</organism>
<accession>C7XTD8</accession>
<dbReference type="PANTHER" id="PTHR13633:SF3">
    <property type="entry name" value="MITOCHONDRIAL TRANSCRIPTION RESCUE FACTOR 1"/>
    <property type="match status" value="1"/>
</dbReference>
<dbReference type="Gene3D" id="3.10.290.10">
    <property type="entry name" value="RNA-binding S4 domain"/>
    <property type="match status" value="1"/>
</dbReference>
<sequence length="261" mass="30412">MVDLNISQHFRPDERDFLNQVLDQIATAAGEYRPVLTNFLNPRQIFIAETLVNREADLRFQSWGGYPDAEMQRFLIYPDYYQPNREDFQINYYQINYPTKFVELHHRQILGTLLGSGLTRGSFGDILNNDLVWQIAVSREVSQFVDQELERIGRINVQFERISQDKLVLPDDDWEKVSITVPSLRLDAVIANAFNYSRNRAKAAIEHGLVRVNWEEIDRPDYQMAIHDLISVRHGGRIKLLQSGGKNRKNNLRLDIQLIKA</sequence>
<dbReference type="InterPro" id="IPR048443">
    <property type="entry name" value="RqcP2_N"/>
</dbReference>
<keyword evidence="1" id="KW-0694">RNA-binding</keyword>
<dbReference type="STRING" id="575594.HMPREF0501_00023"/>
<dbReference type="HOGENOM" id="CLU_075687_2_0_9"/>
<dbReference type="RefSeq" id="WP_006915759.1">
    <property type="nucleotide sequence ID" value="NZ_GG698802.1"/>
</dbReference>
<keyword evidence="4" id="KW-1185">Reference proteome</keyword>
<dbReference type="InterPro" id="IPR012677">
    <property type="entry name" value="Nucleotide-bd_a/b_plait_sf"/>
</dbReference>
<dbReference type="OrthoDB" id="9812787at2"/>
<evidence type="ECO:0000313" key="4">
    <source>
        <dbReference type="Proteomes" id="UP000003987"/>
    </source>
</evidence>
<dbReference type="GO" id="GO:0003723">
    <property type="term" value="F:RNA binding"/>
    <property type="evidence" value="ECO:0007669"/>
    <property type="project" value="UniProtKB-KW"/>
</dbReference>
<dbReference type="InterPro" id="IPR036986">
    <property type="entry name" value="S4_RNA-bd_sf"/>
</dbReference>
<dbReference type="InterPro" id="IPR040591">
    <property type="entry name" value="RqcP2_RBD"/>
</dbReference>
<dbReference type="PROSITE" id="PS50889">
    <property type="entry name" value="S4"/>
    <property type="match status" value="1"/>
</dbReference>
<evidence type="ECO:0000256" key="1">
    <source>
        <dbReference type="PROSITE-ProRule" id="PRU00182"/>
    </source>
</evidence>
<dbReference type="SMART" id="SM00363">
    <property type="entry name" value="S4"/>
    <property type="match status" value="1"/>
</dbReference>
<name>C7XTD8_9LACO</name>
<gene>
    <name evidence="3" type="ORF">HMPREF0501_00023</name>
</gene>
<dbReference type="InterPro" id="IPR002942">
    <property type="entry name" value="S4_RNA-bd"/>
</dbReference>
<dbReference type="Pfam" id="PF17774">
    <property type="entry name" value="YlmH_RBD"/>
    <property type="match status" value="1"/>
</dbReference>
<dbReference type="EMBL" id="GG698802">
    <property type="protein sequence ID" value="EEU30618.1"/>
    <property type="molecule type" value="Genomic_DNA"/>
</dbReference>
<dbReference type="AlphaFoldDB" id="C7XTD8"/>
<dbReference type="Proteomes" id="UP000003987">
    <property type="component" value="Unassembled WGS sequence"/>
</dbReference>
<dbReference type="Pfam" id="PF21278">
    <property type="entry name" value="YlmH_1st"/>
    <property type="match status" value="1"/>
</dbReference>